<protein>
    <recommendedName>
        <fullName evidence="3">TonB-dependent receptor</fullName>
    </recommendedName>
</protein>
<accession>A0A2N9PCI0</accession>
<evidence type="ECO:0000313" key="1">
    <source>
        <dbReference type="EMBL" id="SPE78068.1"/>
    </source>
</evidence>
<dbReference type="SUPFAM" id="SSF49464">
    <property type="entry name" value="Carboxypeptidase regulatory domain-like"/>
    <property type="match status" value="1"/>
</dbReference>
<dbReference type="AlphaFoldDB" id="A0A2N9PCI0"/>
<sequence>MQKIKLFLLLTLFPVTLFAQIEIKGKIIDKNNSPVQLAEVIMLNLDSKAVGTTLTNEEGFFKIKLVSGYYSLKVK</sequence>
<dbReference type="RefSeq" id="WP_105196629.1">
    <property type="nucleotide sequence ID" value="NZ_OLKH01000115.1"/>
</dbReference>
<evidence type="ECO:0008006" key="3">
    <source>
        <dbReference type="Google" id="ProtNLM"/>
    </source>
</evidence>
<dbReference type="Proteomes" id="UP000238180">
    <property type="component" value="Unassembled WGS sequence"/>
</dbReference>
<reference evidence="1 2" key="1">
    <citation type="submission" date="2018-02" db="EMBL/GenBank/DDBJ databases">
        <authorList>
            <person name="Cohen D.B."/>
            <person name="Kent A.D."/>
        </authorList>
    </citation>
    <scope>NUCLEOTIDE SEQUENCE [LARGE SCALE GENOMIC DNA]</scope>
    <source>
        <strain evidence="1">CIP109753</strain>
    </source>
</reference>
<dbReference type="Gene3D" id="2.60.40.1120">
    <property type="entry name" value="Carboxypeptidase-like, regulatory domain"/>
    <property type="match status" value="1"/>
</dbReference>
<dbReference type="Pfam" id="PF13620">
    <property type="entry name" value="CarboxypepD_reg"/>
    <property type="match status" value="1"/>
</dbReference>
<dbReference type="EMBL" id="OLKH01000115">
    <property type="protein sequence ID" value="SPE78068.1"/>
    <property type="molecule type" value="Genomic_DNA"/>
</dbReference>
<organism evidence="1 2">
    <name type="scientific">Flavobacterium columnare</name>
    <dbReference type="NCBI Taxonomy" id="996"/>
    <lineage>
        <taxon>Bacteria</taxon>
        <taxon>Pseudomonadati</taxon>
        <taxon>Bacteroidota</taxon>
        <taxon>Flavobacteriia</taxon>
        <taxon>Flavobacteriales</taxon>
        <taxon>Flavobacteriaceae</taxon>
        <taxon>Flavobacterium</taxon>
    </lineage>
</organism>
<name>A0A2N9PCI0_9FLAO</name>
<dbReference type="InterPro" id="IPR008969">
    <property type="entry name" value="CarboxyPept-like_regulatory"/>
</dbReference>
<proteinExistence type="predicted"/>
<evidence type="ECO:0000313" key="2">
    <source>
        <dbReference type="Proteomes" id="UP000238180"/>
    </source>
</evidence>
<gene>
    <name evidence="1" type="ORF">FLACOL_02083</name>
</gene>